<feature type="transmembrane region" description="Helical" evidence="6">
    <location>
        <begin position="65"/>
        <end position="88"/>
    </location>
</feature>
<dbReference type="GeneID" id="102809656"/>
<accession>A0ABM0MR77</accession>
<feature type="region of interest" description="Disordered" evidence="5">
    <location>
        <begin position="211"/>
        <end position="241"/>
    </location>
</feature>
<dbReference type="PANTHER" id="PTHR12107:SF0">
    <property type="entry name" value="STARGAZIN (MAMMALIAN CALCIUM CHANNEL) HOMOLOG"/>
    <property type="match status" value="1"/>
</dbReference>
<feature type="non-terminal residue" evidence="8">
    <location>
        <position position="1"/>
    </location>
</feature>
<feature type="transmembrane region" description="Helical" evidence="6">
    <location>
        <begin position="116"/>
        <end position="140"/>
    </location>
</feature>
<evidence type="ECO:0000256" key="5">
    <source>
        <dbReference type="SAM" id="MobiDB-lite"/>
    </source>
</evidence>
<evidence type="ECO:0000256" key="1">
    <source>
        <dbReference type="ARBA" id="ARBA00004141"/>
    </source>
</evidence>
<feature type="compositionally biased region" description="Basic and acidic residues" evidence="5">
    <location>
        <begin position="230"/>
        <end position="241"/>
    </location>
</feature>
<evidence type="ECO:0000256" key="2">
    <source>
        <dbReference type="ARBA" id="ARBA00022692"/>
    </source>
</evidence>
<evidence type="ECO:0000256" key="4">
    <source>
        <dbReference type="ARBA" id="ARBA00023136"/>
    </source>
</evidence>
<feature type="compositionally biased region" description="Basic residues" evidence="5">
    <location>
        <begin position="213"/>
        <end position="228"/>
    </location>
</feature>
<dbReference type="Proteomes" id="UP000694865">
    <property type="component" value="Unplaced"/>
</dbReference>
<keyword evidence="2 6" id="KW-0812">Transmembrane</keyword>
<feature type="transmembrane region" description="Helical" evidence="6">
    <location>
        <begin position="37"/>
        <end position="58"/>
    </location>
</feature>
<protein>
    <submittedName>
        <fullName evidence="8">Voltage-dependent calcium channel gamma-7 subunit-like</fullName>
    </submittedName>
</protein>
<comment type="subcellular location">
    <subcellularLocation>
        <location evidence="1">Membrane</location>
        <topology evidence="1">Multi-pass membrane protein</topology>
    </subcellularLocation>
</comment>
<dbReference type="InterPro" id="IPR051072">
    <property type="entry name" value="CACNG_subunit"/>
</dbReference>
<evidence type="ECO:0000313" key="7">
    <source>
        <dbReference type="Proteomes" id="UP000694865"/>
    </source>
</evidence>
<sequence length="241" mass="27472">MGYFVCTRIDYFPEGLESDSSTDSEGKILQVVRASSAFPILALIVQTIATIVCFVGHYRKHKVHLILIAGVLSVLAGLCSIVGLFIYISSVSEEYASKARPRSAISDPTFYYHYGWSFWLAVSSFTLTEAAGVLSVYLYVSRHRHVIKKHVDSRKHVDAFPRLRSDSGSQDMYRLTRNQHDYYSAPHLQASDYSTDSSRDIGMSLLNSTERHPSRKLYMPRRERRLPRQHSFETVRKTTPV</sequence>
<keyword evidence="7" id="KW-1185">Reference proteome</keyword>
<name>A0ABM0MR77_SACKO</name>
<reference evidence="8" key="1">
    <citation type="submission" date="2025-08" db="UniProtKB">
        <authorList>
            <consortium name="RefSeq"/>
        </authorList>
    </citation>
    <scope>IDENTIFICATION</scope>
    <source>
        <tissue evidence="8">Testes</tissue>
    </source>
</reference>
<dbReference type="PANTHER" id="PTHR12107">
    <property type="entry name" value="VOLTAGE-DEPENDENT CALCIUM CHANNEL GAMMA SUBUNIT"/>
    <property type="match status" value="1"/>
</dbReference>
<keyword evidence="3 6" id="KW-1133">Transmembrane helix</keyword>
<evidence type="ECO:0000256" key="6">
    <source>
        <dbReference type="SAM" id="Phobius"/>
    </source>
</evidence>
<dbReference type="RefSeq" id="XP_006822518.1">
    <property type="nucleotide sequence ID" value="XM_006822455.1"/>
</dbReference>
<evidence type="ECO:0000313" key="8">
    <source>
        <dbReference type="RefSeq" id="XP_006822518.1"/>
    </source>
</evidence>
<dbReference type="Gene3D" id="1.20.140.150">
    <property type="match status" value="1"/>
</dbReference>
<dbReference type="InterPro" id="IPR004031">
    <property type="entry name" value="PMP22/EMP/MP20/Claudin"/>
</dbReference>
<proteinExistence type="predicted"/>
<gene>
    <name evidence="8" type="primary">LOC102809656</name>
</gene>
<keyword evidence="4 6" id="KW-0472">Membrane</keyword>
<organism evidence="7 8">
    <name type="scientific">Saccoglossus kowalevskii</name>
    <name type="common">Acorn worm</name>
    <dbReference type="NCBI Taxonomy" id="10224"/>
    <lineage>
        <taxon>Eukaryota</taxon>
        <taxon>Metazoa</taxon>
        <taxon>Hemichordata</taxon>
        <taxon>Enteropneusta</taxon>
        <taxon>Harrimaniidae</taxon>
        <taxon>Saccoglossus</taxon>
    </lineage>
</organism>
<dbReference type="Pfam" id="PF13903">
    <property type="entry name" value="Claudin_2"/>
    <property type="match status" value="1"/>
</dbReference>
<evidence type="ECO:0000256" key="3">
    <source>
        <dbReference type="ARBA" id="ARBA00022989"/>
    </source>
</evidence>